<name>A0A8S5MUP0_9CAUD</name>
<reference evidence="1" key="1">
    <citation type="journal article" date="2021" name="Proc. Natl. Acad. Sci. U.S.A.">
        <title>A Catalog of Tens of Thousands of Viruses from Human Metagenomes Reveals Hidden Associations with Chronic Diseases.</title>
        <authorList>
            <person name="Tisza M.J."/>
            <person name="Buck C.B."/>
        </authorList>
    </citation>
    <scope>NUCLEOTIDE SEQUENCE</scope>
    <source>
        <strain evidence="1">CtutT7</strain>
    </source>
</reference>
<protein>
    <submittedName>
        <fullName evidence="1">Uncharacterized protein</fullName>
    </submittedName>
</protein>
<proteinExistence type="predicted"/>
<organism evidence="1">
    <name type="scientific">Siphoviridae sp. ctutT7</name>
    <dbReference type="NCBI Taxonomy" id="2826506"/>
    <lineage>
        <taxon>Viruses</taxon>
        <taxon>Duplodnaviria</taxon>
        <taxon>Heunggongvirae</taxon>
        <taxon>Uroviricota</taxon>
        <taxon>Caudoviricetes</taxon>
    </lineage>
</organism>
<sequence length="42" mass="5099">MLKEFFKNKKGKHIKNEIANNSCDYLLLGQMSTIRYIYRYLL</sequence>
<evidence type="ECO:0000313" key="1">
    <source>
        <dbReference type="EMBL" id="DAD85856.1"/>
    </source>
</evidence>
<accession>A0A8S5MUP0</accession>
<dbReference type="EMBL" id="BK014989">
    <property type="protein sequence ID" value="DAD85856.1"/>
    <property type="molecule type" value="Genomic_DNA"/>
</dbReference>